<proteinExistence type="predicted"/>
<keyword evidence="2" id="KW-0805">Transcription regulation</keyword>
<keyword evidence="3" id="KW-0238">DNA-binding</keyword>
<evidence type="ECO:0000259" key="6">
    <source>
        <dbReference type="PROSITE" id="PS50863"/>
    </source>
</evidence>
<dbReference type="EMBL" id="JADFTS010000004">
    <property type="protein sequence ID" value="KAF9608845.1"/>
    <property type="molecule type" value="Genomic_DNA"/>
</dbReference>
<evidence type="ECO:0000256" key="5">
    <source>
        <dbReference type="ARBA" id="ARBA00023242"/>
    </source>
</evidence>
<evidence type="ECO:0000313" key="8">
    <source>
        <dbReference type="Proteomes" id="UP000631114"/>
    </source>
</evidence>
<dbReference type="PROSITE" id="PS50863">
    <property type="entry name" value="B3"/>
    <property type="match status" value="2"/>
</dbReference>
<evidence type="ECO:0000313" key="7">
    <source>
        <dbReference type="EMBL" id="KAF9608845.1"/>
    </source>
</evidence>
<dbReference type="AlphaFoldDB" id="A0A835LVB4"/>
<dbReference type="PANTHER" id="PTHR31920">
    <property type="entry name" value="B3 DOMAIN-CONTAINING"/>
    <property type="match status" value="1"/>
</dbReference>
<accession>A0A835LVB4</accession>
<gene>
    <name evidence="7" type="ORF">IFM89_011883</name>
</gene>
<dbReference type="Gene3D" id="2.40.330.10">
    <property type="entry name" value="DNA-binding pseudobarrel domain"/>
    <property type="match status" value="2"/>
</dbReference>
<evidence type="ECO:0000256" key="4">
    <source>
        <dbReference type="ARBA" id="ARBA00023163"/>
    </source>
</evidence>
<dbReference type="OrthoDB" id="913998at2759"/>
<dbReference type="GO" id="GO:0003677">
    <property type="term" value="F:DNA binding"/>
    <property type="evidence" value="ECO:0007669"/>
    <property type="project" value="UniProtKB-KW"/>
</dbReference>
<keyword evidence="4" id="KW-0804">Transcription</keyword>
<keyword evidence="5" id="KW-0539">Nucleus</keyword>
<dbReference type="Proteomes" id="UP000631114">
    <property type="component" value="Unassembled WGS sequence"/>
</dbReference>
<evidence type="ECO:0000256" key="1">
    <source>
        <dbReference type="ARBA" id="ARBA00004123"/>
    </source>
</evidence>
<keyword evidence="8" id="KW-1185">Reference proteome</keyword>
<dbReference type="InterPro" id="IPR003340">
    <property type="entry name" value="B3_DNA-bd"/>
</dbReference>
<reference evidence="7 8" key="1">
    <citation type="submission" date="2020-10" db="EMBL/GenBank/DDBJ databases">
        <title>The Coptis chinensis genome and diversification of protoberbering-type alkaloids.</title>
        <authorList>
            <person name="Wang B."/>
            <person name="Shu S."/>
            <person name="Song C."/>
            <person name="Liu Y."/>
        </authorList>
    </citation>
    <scope>NUCLEOTIDE SEQUENCE [LARGE SCALE GENOMIC DNA]</scope>
    <source>
        <strain evidence="7">HL-2020</strain>
        <tissue evidence="7">Leaf</tissue>
    </source>
</reference>
<sequence>MSNFEDLYYGLFYSSKTNFDTCTMQRIPKKFVCKYGKYLPDVVALKDPSDAVWHVELKNVDGDVWIRSGWQEFIEHHSICAGHFLIFKYDGKLQFYVLIFDMSGNEIDYLPKGLHNHGEKCCVPEKQGEYGTDVALLDVSSNGDDSISKRRSSKRASVTRIPVNTEEKDGVIQKASSFKSKFPFFKVSMQPSYMKGRYVPMPVSFYRRYLPEGLDRIRIQASDGRRKWLVQCFPNCGHMRLNNGVAHFMLECNVKIGDICVFELIKKKDPVLKANILRRD</sequence>
<dbReference type="PANTHER" id="PTHR31920:SF37">
    <property type="entry name" value="B3 DOMAIN-CONTAINING TRANSCRIPTION FACTOR VRN1"/>
    <property type="match status" value="1"/>
</dbReference>
<comment type="caution">
    <text evidence="7">The sequence shown here is derived from an EMBL/GenBank/DDBJ whole genome shotgun (WGS) entry which is preliminary data.</text>
</comment>
<dbReference type="SMART" id="SM01019">
    <property type="entry name" value="B3"/>
    <property type="match status" value="2"/>
</dbReference>
<protein>
    <recommendedName>
        <fullName evidence="6">TF-B3 domain-containing protein</fullName>
    </recommendedName>
</protein>
<dbReference type="InterPro" id="IPR050655">
    <property type="entry name" value="Plant_B3_domain"/>
</dbReference>
<organism evidence="7 8">
    <name type="scientific">Coptis chinensis</name>
    <dbReference type="NCBI Taxonomy" id="261450"/>
    <lineage>
        <taxon>Eukaryota</taxon>
        <taxon>Viridiplantae</taxon>
        <taxon>Streptophyta</taxon>
        <taxon>Embryophyta</taxon>
        <taxon>Tracheophyta</taxon>
        <taxon>Spermatophyta</taxon>
        <taxon>Magnoliopsida</taxon>
        <taxon>Ranunculales</taxon>
        <taxon>Ranunculaceae</taxon>
        <taxon>Coptidoideae</taxon>
        <taxon>Coptis</taxon>
    </lineage>
</organism>
<dbReference type="InterPro" id="IPR015300">
    <property type="entry name" value="DNA-bd_pseudobarrel_sf"/>
</dbReference>
<feature type="domain" description="TF-B3" evidence="6">
    <location>
        <begin position="184"/>
        <end position="280"/>
    </location>
</feature>
<dbReference type="GO" id="GO:0005634">
    <property type="term" value="C:nucleus"/>
    <property type="evidence" value="ECO:0007669"/>
    <property type="project" value="UniProtKB-SubCell"/>
</dbReference>
<evidence type="ECO:0000256" key="2">
    <source>
        <dbReference type="ARBA" id="ARBA00023015"/>
    </source>
</evidence>
<dbReference type="Pfam" id="PF02362">
    <property type="entry name" value="B3"/>
    <property type="match status" value="2"/>
</dbReference>
<dbReference type="SUPFAM" id="SSF101936">
    <property type="entry name" value="DNA-binding pseudobarrel domain"/>
    <property type="match status" value="2"/>
</dbReference>
<comment type="subcellular location">
    <subcellularLocation>
        <location evidence="1">Nucleus</location>
    </subcellularLocation>
</comment>
<evidence type="ECO:0000256" key="3">
    <source>
        <dbReference type="ARBA" id="ARBA00023125"/>
    </source>
</evidence>
<name>A0A835LVB4_9MAGN</name>
<dbReference type="CDD" id="cd10017">
    <property type="entry name" value="B3_DNA"/>
    <property type="match status" value="2"/>
</dbReference>
<feature type="domain" description="TF-B3" evidence="6">
    <location>
        <begin position="27"/>
        <end position="103"/>
    </location>
</feature>